<evidence type="ECO:0000313" key="1">
    <source>
        <dbReference type="EMBL" id="KAI0042970.1"/>
    </source>
</evidence>
<proteinExistence type="predicted"/>
<dbReference type="Proteomes" id="UP000814033">
    <property type="component" value="Unassembled WGS sequence"/>
</dbReference>
<accession>A0ACB8RGC9</accession>
<dbReference type="EMBL" id="MU276038">
    <property type="protein sequence ID" value="KAI0042970.1"/>
    <property type="molecule type" value="Genomic_DNA"/>
</dbReference>
<organism evidence="1 2">
    <name type="scientific">Auriscalpium vulgare</name>
    <dbReference type="NCBI Taxonomy" id="40419"/>
    <lineage>
        <taxon>Eukaryota</taxon>
        <taxon>Fungi</taxon>
        <taxon>Dikarya</taxon>
        <taxon>Basidiomycota</taxon>
        <taxon>Agaricomycotina</taxon>
        <taxon>Agaricomycetes</taxon>
        <taxon>Russulales</taxon>
        <taxon>Auriscalpiaceae</taxon>
        <taxon>Auriscalpium</taxon>
    </lineage>
</organism>
<keyword evidence="2" id="KW-1185">Reference proteome</keyword>
<evidence type="ECO:0000313" key="2">
    <source>
        <dbReference type="Proteomes" id="UP000814033"/>
    </source>
</evidence>
<reference evidence="1" key="1">
    <citation type="submission" date="2021-02" db="EMBL/GenBank/DDBJ databases">
        <authorList>
            <consortium name="DOE Joint Genome Institute"/>
            <person name="Ahrendt S."/>
            <person name="Looney B.P."/>
            <person name="Miyauchi S."/>
            <person name="Morin E."/>
            <person name="Drula E."/>
            <person name="Courty P.E."/>
            <person name="Chicoki N."/>
            <person name="Fauchery L."/>
            <person name="Kohler A."/>
            <person name="Kuo A."/>
            <person name="Labutti K."/>
            <person name="Pangilinan J."/>
            <person name="Lipzen A."/>
            <person name="Riley R."/>
            <person name="Andreopoulos W."/>
            <person name="He G."/>
            <person name="Johnson J."/>
            <person name="Barry K.W."/>
            <person name="Grigoriev I.V."/>
            <person name="Nagy L."/>
            <person name="Hibbett D."/>
            <person name="Henrissat B."/>
            <person name="Matheny P.B."/>
            <person name="Labbe J."/>
            <person name="Martin F."/>
        </authorList>
    </citation>
    <scope>NUCLEOTIDE SEQUENCE</scope>
    <source>
        <strain evidence="1">FP105234-sp</strain>
    </source>
</reference>
<sequence>MLKAARTFDVSLNAVRLSANLQAQLPAWYNLGERRRPLGRASKCLRDTHAVLTVADLLRVSARLRPRPGVRRHATMSRCACPDCRTDRASACPNPHKCAEEAITVLRHMGAKMDPMQARPRDGLTLTHHRLKTNEDARANKGTILFDPSVTAKTSLAECFRVFTTTAALSHEPGERLRRP</sequence>
<feature type="non-terminal residue" evidence="1">
    <location>
        <position position="180"/>
    </location>
</feature>
<name>A0ACB8RGC9_9AGAM</name>
<protein>
    <submittedName>
        <fullName evidence="1">Uncharacterized protein</fullName>
    </submittedName>
</protein>
<reference evidence="1" key="2">
    <citation type="journal article" date="2022" name="New Phytol.">
        <title>Evolutionary transition to the ectomycorrhizal habit in the genomes of a hyperdiverse lineage of mushroom-forming fungi.</title>
        <authorList>
            <person name="Looney B."/>
            <person name="Miyauchi S."/>
            <person name="Morin E."/>
            <person name="Drula E."/>
            <person name="Courty P.E."/>
            <person name="Kohler A."/>
            <person name="Kuo A."/>
            <person name="LaButti K."/>
            <person name="Pangilinan J."/>
            <person name="Lipzen A."/>
            <person name="Riley R."/>
            <person name="Andreopoulos W."/>
            <person name="He G."/>
            <person name="Johnson J."/>
            <person name="Nolan M."/>
            <person name="Tritt A."/>
            <person name="Barry K.W."/>
            <person name="Grigoriev I.V."/>
            <person name="Nagy L.G."/>
            <person name="Hibbett D."/>
            <person name="Henrissat B."/>
            <person name="Matheny P.B."/>
            <person name="Labbe J."/>
            <person name="Martin F.M."/>
        </authorList>
    </citation>
    <scope>NUCLEOTIDE SEQUENCE</scope>
    <source>
        <strain evidence="1">FP105234-sp</strain>
    </source>
</reference>
<comment type="caution">
    <text evidence="1">The sequence shown here is derived from an EMBL/GenBank/DDBJ whole genome shotgun (WGS) entry which is preliminary data.</text>
</comment>
<gene>
    <name evidence="1" type="ORF">FA95DRAFT_1462483</name>
</gene>